<dbReference type="Proteomes" id="UP000824164">
    <property type="component" value="Unassembled WGS sequence"/>
</dbReference>
<accession>A0A9D1KWC4</accession>
<gene>
    <name evidence="1" type="ORF">IAB63_00180</name>
</gene>
<sequence length="490" mass="56485">MSKFSVYLKELLDQRGEPIARVAKNVGIERTSIYKALKDERTMPYTALKKLIQYLQLTLSQVWELNQYYEMLLQGEDIYRIQEAICDLLGELSHLHFSGYQKAGFPAAQRDMTDVTGLICGKSQVESVIRTVLRWEVENRKGAELSLYLPSHSDLTDSLPGLWQNGENFAVRQLVSFKPNHSGAGTHVENLHLLQKILPLAFVSGGSYFAYYYFENSTVPVNINPLSYFIITPNYLITMDTKMSAAQFQADTSLIQLYEKRFRQILTECQPLNSYSSQPEYILEAYMQSTDEDGYYTLMPQPCLGHYYTRERIERQFLDVPGLENLIELSDRRMERLRNLNSNYYTIFSEEGLRSLAQNGVMVDLPSEFVKPFSLKLRWELFCELRKDIEADVIRGCFADTEKLPIPPYLAFTCDPRYGVHIYAVQSFIGGAYACNLHIEESSIGQTFCEFIRSLPNSKFVYPKERTLAVLDELIRDMEEAMEKGDENID</sequence>
<evidence type="ECO:0000313" key="2">
    <source>
        <dbReference type="Proteomes" id="UP000824164"/>
    </source>
</evidence>
<reference evidence="1" key="1">
    <citation type="submission" date="2020-10" db="EMBL/GenBank/DDBJ databases">
        <authorList>
            <person name="Gilroy R."/>
        </authorList>
    </citation>
    <scope>NUCLEOTIDE SEQUENCE</scope>
    <source>
        <strain evidence="1">CHK187-14744</strain>
    </source>
</reference>
<dbReference type="InterPro" id="IPR001387">
    <property type="entry name" value="Cro/C1-type_HTH"/>
</dbReference>
<dbReference type="InterPro" id="IPR010982">
    <property type="entry name" value="Lambda_DNA-bd_dom_sf"/>
</dbReference>
<name>A0A9D1KWC4_9FIRM</name>
<evidence type="ECO:0000313" key="1">
    <source>
        <dbReference type="EMBL" id="HIU01654.1"/>
    </source>
</evidence>
<evidence type="ECO:0008006" key="3">
    <source>
        <dbReference type="Google" id="ProtNLM"/>
    </source>
</evidence>
<dbReference type="EMBL" id="DVLT01000001">
    <property type="protein sequence ID" value="HIU01654.1"/>
    <property type="molecule type" value="Genomic_DNA"/>
</dbReference>
<protein>
    <recommendedName>
        <fullName evidence="3">HTH cro/C1-type domain-containing protein</fullName>
    </recommendedName>
</protein>
<reference evidence="1" key="2">
    <citation type="journal article" date="2021" name="PeerJ">
        <title>Extensive microbial diversity within the chicken gut microbiome revealed by metagenomics and culture.</title>
        <authorList>
            <person name="Gilroy R."/>
            <person name="Ravi A."/>
            <person name="Getino M."/>
            <person name="Pursley I."/>
            <person name="Horton D.L."/>
            <person name="Alikhan N.F."/>
            <person name="Baker D."/>
            <person name="Gharbi K."/>
            <person name="Hall N."/>
            <person name="Watson M."/>
            <person name="Adriaenssens E.M."/>
            <person name="Foster-Nyarko E."/>
            <person name="Jarju S."/>
            <person name="Secka A."/>
            <person name="Antonio M."/>
            <person name="Oren A."/>
            <person name="Chaudhuri R.R."/>
            <person name="La Ragione R."/>
            <person name="Hildebrand F."/>
            <person name="Pallen M.J."/>
        </authorList>
    </citation>
    <scope>NUCLEOTIDE SEQUENCE</scope>
    <source>
        <strain evidence="1">CHK187-14744</strain>
    </source>
</reference>
<dbReference type="CDD" id="cd00093">
    <property type="entry name" value="HTH_XRE"/>
    <property type="match status" value="1"/>
</dbReference>
<dbReference type="SUPFAM" id="SSF47413">
    <property type="entry name" value="lambda repressor-like DNA-binding domains"/>
    <property type="match status" value="1"/>
</dbReference>
<dbReference type="GO" id="GO:0003677">
    <property type="term" value="F:DNA binding"/>
    <property type="evidence" value="ECO:0007669"/>
    <property type="project" value="InterPro"/>
</dbReference>
<dbReference type="AlphaFoldDB" id="A0A9D1KWC4"/>
<organism evidence="1 2">
    <name type="scientific">Candidatus Onthocola gallistercoris</name>
    <dbReference type="NCBI Taxonomy" id="2840876"/>
    <lineage>
        <taxon>Bacteria</taxon>
        <taxon>Bacillati</taxon>
        <taxon>Bacillota</taxon>
        <taxon>Bacilli</taxon>
        <taxon>Candidatus Onthocola</taxon>
    </lineage>
</organism>
<comment type="caution">
    <text evidence="1">The sequence shown here is derived from an EMBL/GenBank/DDBJ whole genome shotgun (WGS) entry which is preliminary data.</text>
</comment>
<proteinExistence type="predicted"/>